<name>A0ABQ8JYD2_9APHY</name>
<dbReference type="EMBL" id="JADCUA010000044">
    <property type="protein sequence ID" value="KAH9829018.1"/>
    <property type="molecule type" value="Genomic_DNA"/>
</dbReference>
<dbReference type="RefSeq" id="XP_047776909.1">
    <property type="nucleotide sequence ID" value="XM_047920814.1"/>
</dbReference>
<sequence>MIHECTVLRAPIFIAFNVYQADNTKLSKQLTLPTLQGQVDYRLVGVIYFGGFHFTCRIISTDGKIWFNDGRETGKKCTNEGQLKATATGVLRTLGNRNMTVALYVRT</sequence>
<evidence type="ECO:0000313" key="1">
    <source>
        <dbReference type="EMBL" id="KAH9829018.1"/>
    </source>
</evidence>
<keyword evidence="3" id="KW-1185">Reference proteome</keyword>
<evidence type="ECO:0000313" key="2">
    <source>
        <dbReference type="EMBL" id="KAH9834253.1"/>
    </source>
</evidence>
<reference evidence="1 3" key="1">
    <citation type="journal article" date="2021" name="Environ. Microbiol.">
        <title>Gene family expansions and transcriptome signatures uncover fungal adaptations to wood decay.</title>
        <authorList>
            <person name="Hage H."/>
            <person name="Miyauchi S."/>
            <person name="Viragh M."/>
            <person name="Drula E."/>
            <person name="Min B."/>
            <person name="Chaduli D."/>
            <person name="Navarro D."/>
            <person name="Favel A."/>
            <person name="Norest M."/>
            <person name="Lesage-Meessen L."/>
            <person name="Balint B."/>
            <person name="Merenyi Z."/>
            <person name="de Eugenio L."/>
            <person name="Morin E."/>
            <person name="Martinez A.T."/>
            <person name="Baldrian P."/>
            <person name="Stursova M."/>
            <person name="Martinez M.J."/>
            <person name="Novotny C."/>
            <person name="Magnuson J.K."/>
            <person name="Spatafora J.W."/>
            <person name="Maurice S."/>
            <person name="Pangilinan J."/>
            <person name="Andreopoulos W."/>
            <person name="LaButti K."/>
            <person name="Hundley H."/>
            <person name="Na H."/>
            <person name="Kuo A."/>
            <person name="Barry K."/>
            <person name="Lipzen A."/>
            <person name="Henrissat B."/>
            <person name="Riley R."/>
            <person name="Ahrendt S."/>
            <person name="Nagy L.G."/>
            <person name="Grigoriev I.V."/>
            <person name="Martin F."/>
            <person name="Rosso M.N."/>
        </authorList>
    </citation>
    <scope>NUCLEOTIDE SEQUENCE [LARGE SCALE GENOMIC DNA]</scope>
    <source>
        <strain evidence="1 3">CIRM-BRFM 1785</strain>
    </source>
</reference>
<dbReference type="Proteomes" id="UP000814176">
    <property type="component" value="Unassembled WGS sequence"/>
</dbReference>
<proteinExistence type="predicted"/>
<protein>
    <submittedName>
        <fullName evidence="1">Uncharacterized protein</fullName>
    </submittedName>
</protein>
<dbReference type="EMBL" id="JADCUA010000016">
    <property type="protein sequence ID" value="KAH9834253.1"/>
    <property type="molecule type" value="Genomic_DNA"/>
</dbReference>
<dbReference type="GeneID" id="72001546"/>
<organism evidence="1 3">
    <name type="scientific">Rhodofomes roseus</name>
    <dbReference type="NCBI Taxonomy" id="34475"/>
    <lineage>
        <taxon>Eukaryota</taxon>
        <taxon>Fungi</taxon>
        <taxon>Dikarya</taxon>
        <taxon>Basidiomycota</taxon>
        <taxon>Agaricomycotina</taxon>
        <taxon>Agaricomycetes</taxon>
        <taxon>Polyporales</taxon>
        <taxon>Rhodofomes</taxon>
    </lineage>
</organism>
<gene>
    <name evidence="2" type="ORF">C8Q71DRAFT_711602</name>
    <name evidence="1" type="ORF">C8Q71DRAFT_718779</name>
</gene>
<comment type="caution">
    <text evidence="1">The sequence shown here is derived from an EMBL/GenBank/DDBJ whole genome shotgun (WGS) entry which is preliminary data.</text>
</comment>
<evidence type="ECO:0000313" key="3">
    <source>
        <dbReference type="Proteomes" id="UP000814176"/>
    </source>
</evidence>
<accession>A0ABQ8JYD2</accession>